<dbReference type="AlphaFoldDB" id="A0A917XP70"/>
<dbReference type="EMBL" id="BMML01000048">
    <property type="protein sequence ID" value="GGN45671.1"/>
    <property type="molecule type" value="Genomic_DNA"/>
</dbReference>
<proteinExistence type="predicted"/>
<evidence type="ECO:0000313" key="1">
    <source>
        <dbReference type="EMBL" id="GGN45671.1"/>
    </source>
</evidence>
<reference evidence="1" key="2">
    <citation type="submission" date="2020-09" db="EMBL/GenBank/DDBJ databases">
        <authorList>
            <person name="Sun Q."/>
            <person name="Zhou Y."/>
        </authorList>
    </citation>
    <scope>NUCLEOTIDE SEQUENCE</scope>
    <source>
        <strain evidence="1">CGMCC 4.7110</strain>
    </source>
</reference>
<keyword evidence="2" id="KW-1185">Reference proteome</keyword>
<protein>
    <submittedName>
        <fullName evidence="1">Uncharacterized protein</fullName>
    </submittedName>
</protein>
<reference evidence="1" key="1">
    <citation type="journal article" date="2014" name="Int. J. Syst. Evol. Microbiol.">
        <title>Complete genome sequence of Corynebacterium casei LMG S-19264T (=DSM 44701T), isolated from a smear-ripened cheese.</title>
        <authorList>
            <consortium name="US DOE Joint Genome Institute (JGI-PGF)"/>
            <person name="Walter F."/>
            <person name="Albersmeier A."/>
            <person name="Kalinowski J."/>
            <person name="Ruckert C."/>
        </authorList>
    </citation>
    <scope>NUCLEOTIDE SEQUENCE</scope>
    <source>
        <strain evidence="1">CGMCC 4.7110</strain>
    </source>
</reference>
<organism evidence="1 2">
    <name type="scientific">Streptomyces fuscichromogenes</name>
    <dbReference type="NCBI Taxonomy" id="1324013"/>
    <lineage>
        <taxon>Bacteria</taxon>
        <taxon>Bacillati</taxon>
        <taxon>Actinomycetota</taxon>
        <taxon>Actinomycetes</taxon>
        <taxon>Kitasatosporales</taxon>
        <taxon>Streptomycetaceae</taxon>
        <taxon>Streptomyces</taxon>
    </lineage>
</organism>
<comment type="caution">
    <text evidence="1">The sequence shown here is derived from an EMBL/GenBank/DDBJ whole genome shotgun (WGS) entry which is preliminary data.</text>
</comment>
<accession>A0A917XP70</accession>
<sequence>MHPARSCPRLVVSADGRGVVCHAGARLLADVADVTGLTRAFTDTLRRLRPRGTIPAGSRSISASGSPTAARRFQTWSCCATRLDAQPTAAVIDSQSVKADVVGGADSRCFDGGKLVNGRYLEPARARPSCV</sequence>
<dbReference type="Proteomes" id="UP000653411">
    <property type="component" value="Unassembled WGS sequence"/>
</dbReference>
<name>A0A917XP70_9ACTN</name>
<evidence type="ECO:0000313" key="2">
    <source>
        <dbReference type="Proteomes" id="UP000653411"/>
    </source>
</evidence>
<gene>
    <name evidence="1" type="ORF">GCM10011578_097850</name>
</gene>